<dbReference type="eggNOG" id="COG3980">
    <property type="taxonomic scope" value="Bacteria"/>
</dbReference>
<dbReference type="STRING" id="1313304.CALK_2348"/>
<evidence type="ECO:0000313" key="2">
    <source>
        <dbReference type="Proteomes" id="UP000017148"/>
    </source>
</evidence>
<dbReference type="Gene3D" id="3.40.50.11190">
    <property type="match status" value="1"/>
</dbReference>
<accession>U7D4F7</accession>
<dbReference type="AlphaFoldDB" id="U7D4F7"/>
<dbReference type="Gene3D" id="3.40.50.2000">
    <property type="entry name" value="Glycogen Phosphorylase B"/>
    <property type="match status" value="1"/>
</dbReference>
<dbReference type="OrthoDB" id="6290225at2"/>
<dbReference type="RefSeq" id="WP_022637705.1">
    <property type="nucleotide sequence ID" value="NZ_ASJR01000031.1"/>
</dbReference>
<proteinExistence type="predicted"/>
<evidence type="ECO:0000313" key="1">
    <source>
        <dbReference type="EMBL" id="ERP30823.1"/>
    </source>
</evidence>
<protein>
    <submittedName>
        <fullName evidence="1">Pseudaminic acid biosynthesis-associated protein PseG</fullName>
    </submittedName>
</protein>
<name>U7D4F7_9BACT</name>
<comment type="caution">
    <text evidence="1">The sequence shown here is derived from an EMBL/GenBank/DDBJ whole genome shotgun (WGS) entry which is preliminary data.</text>
</comment>
<dbReference type="EMBL" id="ASJR01000031">
    <property type="protein sequence ID" value="ERP30823.1"/>
    <property type="molecule type" value="Genomic_DNA"/>
</dbReference>
<organism evidence="1 2">
    <name type="scientific">Chitinivibrio alkaliphilus ACht1</name>
    <dbReference type="NCBI Taxonomy" id="1313304"/>
    <lineage>
        <taxon>Bacteria</taxon>
        <taxon>Pseudomonadati</taxon>
        <taxon>Fibrobacterota</taxon>
        <taxon>Chitinivibrionia</taxon>
        <taxon>Chitinivibrionales</taxon>
        <taxon>Chitinivibrionaceae</taxon>
        <taxon>Chitinivibrio</taxon>
    </lineage>
</organism>
<gene>
    <name evidence="1" type="ORF">CALK_2348</name>
</gene>
<dbReference type="Proteomes" id="UP000017148">
    <property type="component" value="Unassembled WGS sequence"/>
</dbReference>
<keyword evidence="2" id="KW-1185">Reference proteome</keyword>
<sequence>MGTGRVLLRADGDSTMGFGHMSRTLALAAMLKDAFECSFFSWSTAFMEESHKYCSQRTLLKKETHFADFLSHITPEDVVVLDNYYFDTAYQGEVAKRARALVYIDDIPGPSYRSDMIINHGCGITLDHYQTHPSKGLLLGPDYALLRPEFCTMAPHARGERKKYDLLISMGGADPQRLTPKIVQAVQHIRPTMRIAALTPHTVNTCTTFYNLTAKDLKTLFHESRAAILPASTIAVEACACRIPCACGYFMENQKQHYRGLTNAHAVFPLKDLRDPLSCNTPLATFLHILAKPTRTTAMIHAQEKLVDGRSPERLRAAFRRLNESA</sequence>
<reference evidence="1 2" key="1">
    <citation type="journal article" date="2013" name="Environ. Microbiol.">
        <title>Genome analysis of Chitinivibrio alkaliphilus gen. nov., sp. nov., a novel extremely haloalkaliphilic anaerobic chitinolytic bacterium from the candidate phylum Termite Group 3.</title>
        <authorList>
            <person name="Sorokin D.Y."/>
            <person name="Gumerov V.M."/>
            <person name="Rakitin A.L."/>
            <person name="Beletsky A.V."/>
            <person name="Damste J.S."/>
            <person name="Muyzer G."/>
            <person name="Mardanov A.V."/>
            <person name="Ravin N.V."/>
        </authorList>
    </citation>
    <scope>NUCLEOTIDE SEQUENCE [LARGE SCALE GENOMIC DNA]</scope>
    <source>
        <strain evidence="1 2">ACht1</strain>
    </source>
</reference>